<keyword evidence="2 7" id="KW-0813">Transport</keyword>
<dbReference type="Pfam" id="PF00528">
    <property type="entry name" value="BPD_transp_1"/>
    <property type="match status" value="1"/>
</dbReference>
<keyword evidence="5 7" id="KW-1133">Transmembrane helix</keyword>
<dbReference type="GO" id="GO:0005886">
    <property type="term" value="C:plasma membrane"/>
    <property type="evidence" value="ECO:0007669"/>
    <property type="project" value="UniProtKB-SubCell"/>
</dbReference>
<reference evidence="9" key="1">
    <citation type="submission" date="2020-08" db="EMBL/GenBank/DDBJ databases">
        <title>Genome public.</title>
        <authorList>
            <person name="Liu C."/>
            <person name="Sun Q."/>
        </authorList>
    </citation>
    <scope>NUCLEOTIDE SEQUENCE</scope>
    <source>
        <strain evidence="9">NSJ-32</strain>
    </source>
</reference>
<dbReference type="PROSITE" id="PS50928">
    <property type="entry name" value="ABC_TM1"/>
    <property type="match status" value="1"/>
</dbReference>
<evidence type="ECO:0000256" key="2">
    <source>
        <dbReference type="ARBA" id="ARBA00022448"/>
    </source>
</evidence>
<dbReference type="PANTHER" id="PTHR43744">
    <property type="entry name" value="ABC TRANSPORTER PERMEASE PROTEIN MG189-RELATED-RELATED"/>
    <property type="match status" value="1"/>
</dbReference>
<dbReference type="Gene3D" id="1.10.3720.10">
    <property type="entry name" value="MetI-like"/>
    <property type="match status" value="1"/>
</dbReference>
<evidence type="ECO:0000256" key="4">
    <source>
        <dbReference type="ARBA" id="ARBA00022692"/>
    </source>
</evidence>
<evidence type="ECO:0000256" key="7">
    <source>
        <dbReference type="RuleBase" id="RU363032"/>
    </source>
</evidence>
<evidence type="ECO:0000259" key="8">
    <source>
        <dbReference type="PROSITE" id="PS50928"/>
    </source>
</evidence>
<dbReference type="InterPro" id="IPR000515">
    <property type="entry name" value="MetI-like"/>
</dbReference>
<keyword evidence="4 7" id="KW-0812">Transmembrane</keyword>
<evidence type="ECO:0000256" key="3">
    <source>
        <dbReference type="ARBA" id="ARBA00022475"/>
    </source>
</evidence>
<protein>
    <submittedName>
        <fullName evidence="9">Carbohydrate ABC transporter permease</fullName>
    </submittedName>
</protein>
<feature type="transmembrane region" description="Helical" evidence="7">
    <location>
        <begin position="153"/>
        <end position="172"/>
    </location>
</feature>
<feature type="transmembrane region" description="Helical" evidence="7">
    <location>
        <begin position="199"/>
        <end position="220"/>
    </location>
</feature>
<accession>A0A926DQY6</accession>
<keyword evidence="6 7" id="KW-0472">Membrane</keyword>
<feature type="transmembrane region" description="Helical" evidence="7">
    <location>
        <begin position="116"/>
        <end position="141"/>
    </location>
</feature>
<feature type="transmembrane region" description="Helical" evidence="7">
    <location>
        <begin position="253"/>
        <end position="274"/>
    </location>
</feature>
<dbReference type="RefSeq" id="WP_177715401.1">
    <property type="nucleotide sequence ID" value="NZ_JACRSQ010000001.1"/>
</dbReference>
<dbReference type="GO" id="GO:0055085">
    <property type="term" value="P:transmembrane transport"/>
    <property type="evidence" value="ECO:0007669"/>
    <property type="project" value="InterPro"/>
</dbReference>
<evidence type="ECO:0000256" key="6">
    <source>
        <dbReference type="ARBA" id="ARBA00023136"/>
    </source>
</evidence>
<feature type="domain" description="ABC transmembrane type-1" evidence="8">
    <location>
        <begin position="81"/>
        <end position="274"/>
    </location>
</feature>
<dbReference type="CDD" id="cd06261">
    <property type="entry name" value="TM_PBP2"/>
    <property type="match status" value="1"/>
</dbReference>
<comment type="subcellular location">
    <subcellularLocation>
        <location evidence="1 7">Cell membrane</location>
        <topology evidence="1 7">Multi-pass membrane protein</topology>
    </subcellularLocation>
</comment>
<dbReference type="SUPFAM" id="SSF161098">
    <property type="entry name" value="MetI-like"/>
    <property type="match status" value="1"/>
</dbReference>
<feature type="transmembrane region" description="Helical" evidence="7">
    <location>
        <begin position="85"/>
        <end position="107"/>
    </location>
</feature>
<dbReference type="PANTHER" id="PTHR43744:SF8">
    <property type="entry name" value="SN-GLYCEROL-3-PHOSPHATE TRANSPORT SYSTEM PERMEASE PROTEIN UGPE"/>
    <property type="match status" value="1"/>
</dbReference>
<dbReference type="EMBL" id="JACRSQ010000001">
    <property type="protein sequence ID" value="MBC8542182.1"/>
    <property type="molecule type" value="Genomic_DNA"/>
</dbReference>
<comment type="similarity">
    <text evidence="7">Belongs to the binding-protein-dependent transport system permease family.</text>
</comment>
<keyword evidence="10" id="KW-1185">Reference proteome</keyword>
<dbReference type="AlphaFoldDB" id="A0A926DQY6"/>
<proteinExistence type="inferred from homology"/>
<evidence type="ECO:0000313" key="10">
    <source>
        <dbReference type="Proteomes" id="UP000657006"/>
    </source>
</evidence>
<feature type="transmembrane region" description="Helical" evidence="7">
    <location>
        <begin position="20"/>
        <end position="41"/>
    </location>
</feature>
<organism evidence="9 10">
    <name type="scientific">Bianquea renquensis</name>
    <dbReference type="NCBI Taxonomy" id="2763661"/>
    <lineage>
        <taxon>Bacteria</taxon>
        <taxon>Bacillati</taxon>
        <taxon>Bacillota</taxon>
        <taxon>Clostridia</taxon>
        <taxon>Eubacteriales</taxon>
        <taxon>Bianqueaceae</taxon>
        <taxon>Bianquea</taxon>
    </lineage>
</organism>
<evidence type="ECO:0000313" key="9">
    <source>
        <dbReference type="EMBL" id="MBC8542182.1"/>
    </source>
</evidence>
<keyword evidence="3" id="KW-1003">Cell membrane</keyword>
<dbReference type="Proteomes" id="UP000657006">
    <property type="component" value="Unassembled WGS sequence"/>
</dbReference>
<sequence>MKQKINNTIGGKKAKASSAVKTVILSALLLVYMLPFLIILVNSFKGKRAIVRTPLVLIDPHGPTVQNFVKAFEKMDFVKSFMNSTVITVVSVALIILVASMTAYFFVRKNWMINKVIFAMMLTAMIIPFQVIMIPLVSIYGGQLGLLDHRATLIFMNVGFGVAMAVFIYHGFIKTGVPVSLEEAATIDGCNQVQIFFKIVFPLLKATTATVTVLDVLWIWNDYLLPSLVLTKKSLFTLPLSTYAFYGTYTIDYGAIMAALVLTTIPVIILYIFLQKQIISGVVAGAVKA</sequence>
<name>A0A926DQY6_9FIRM</name>
<gene>
    <name evidence="9" type="ORF">H8730_01275</name>
</gene>
<comment type="caution">
    <text evidence="9">The sequence shown here is derived from an EMBL/GenBank/DDBJ whole genome shotgun (WGS) entry which is preliminary data.</text>
</comment>
<evidence type="ECO:0000256" key="1">
    <source>
        <dbReference type="ARBA" id="ARBA00004651"/>
    </source>
</evidence>
<evidence type="ECO:0000256" key="5">
    <source>
        <dbReference type="ARBA" id="ARBA00022989"/>
    </source>
</evidence>
<dbReference type="InterPro" id="IPR035906">
    <property type="entry name" value="MetI-like_sf"/>
</dbReference>